<keyword evidence="3" id="KW-1185">Reference proteome</keyword>
<evidence type="ECO:0000313" key="2">
    <source>
        <dbReference type="EMBL" id="GBM40368.1"/>
    </source>
</evidence>
<name>A0A4Y2FIM4_ARAVE</name>
<organism evidence="2 3">
    <name type="scientific">Araneus ventricosus</name>
    <name type="common">Orbweaver spider</name>
    <name type="synonym">Epeira ventricosa</name>
    <dbReference type="NCBI Taxonomy" id="182803"/>
    <lineage>
        <taxon>Eukaryota</taxon>
        <taxon>Metazoa</taxon>
        <taxon>Ecdysozoa</taxon>
        <taxon>Arthropoda</taxon>
        <taxon>Chelicerata</taxon>
        <taxon>Arachnida</taxon>
        <taxon>Araneae</taxon>
        <taxon>Araneomorphae</taxon>
        <taxon>Entelegynae</taxon>
        <taxon>Araneoidea</taxon>
        <taxon>Araneidae</taxon>
        <taxon>Araneus</taxon>
    </lineage>
</organism>
<protein>
    <submittedName>
        <fullName evidence="2">Uncharacterized protein</fullName>
    </submittedName>
</protein>
<dbReference type="AlphaFoldDB" id="A0A4Y2FIM4"/>
<dbReference type="Proteomes" id="UP000499080">
    <property type="component" value="Unassembled WGS sequence"/>
</dbReference>
<reference evidence="2 3" key="1">
    <citation type="journal article" date="2019" name="Sci. Rep.">
        <title>Orb-weaving spider Araneus ventricosus genome elucidates the spidroin gene catalogue.</title>
        <authorList>
            <person name="Kono N."/>
            <person name="Nakamura H."/>
            <person name="Ohtoshi R."/>
            <person name="Moran D.A.P."/>
            <person name="Shinohara A."/>
            <person name="Yoshida Y."/>
            <person name="Fujiwara M."/>
            <person name="Mori M."/>
            <person name="Tomita M."/>
            <person name="Arakawa K."/>
        </authorList>
    </citation>
    <scope>NUCLEOTIDE SEQUENCE [LARGE SCALE GENOMIC DNA]</scope>
</reference>
<sequence length="183" mass="19418">MASNGEVTSHSLTNFKWLTRKSHSHVASSSSSERPKSEPLPKSNVALPGFHNNFISGDNSGQRCIVLRNDIGRSISSESEDSSSTSRQNSVDSSLSSSSSSSTDGMNAHDLLERLGAGSRSAPSSPSGPKYKLIHEGDIQVCRLNHSRTVISQTSPVDVVWKIGEGGGASSSVVLNLLPHDFI</sequence>
<dbReference type="EMBL" id="BGPR01000927">
    <property type="protein sequence ID" value="GBM40368.1"/>
    <property type="molecule type" value="Genomic_DNA"/>
</dbReference>
<gene>
    <name evidence="2" type="ORF">AVEN_85422_1</name>
</gene>
<feature type="region of interest" description="Disordered" evidence="1">
    <location>
        <begin position="21"/>
        <end position="48"/>
    </location>
</feature>
<dbReference type="OrthoDB" id="10056090at2759"/>
<feature type="compositionally biased region" description="Low complexity" evidence="1">
    <location>
        <begin position="75"/>
        <end position="102"/>
    </location>
</feature>
<evidence type="ECO:0000256" key="1">
    <source>
        <dbReference type="SAM" id="MobiDB-lite"/>
    </source>
</evidence>
<comment type="caution">
    <text evidence="2">The sequence shown here is derived from an EMBL/GenBank/DDBJ whole genome shotgun (WGS) entry which is preliminary data.</text>
</comment>
<accession>A0A4Y2FIM4</accession>
<evidence type="ECO:0000313" key="3">
    <source>
        <dbReference type="Proteomes" id="UP000499080"/>
    </source>
</evidence>
<proteinExistence type="predicted"/>
<feature type="region of interest" description="Disordered" evidence="1">
    <location>
        <begin position="75"/>
        <end position="107"/>
    </location>
</feature>